<feature type="region of interest" description="Disordered" evidence="8">
    <location>
        <begin position="184"/>
        <end position="220"/>
    </location>
</feature>
<feature type="compositionally biased region" description="Low complexity" evidence="8">
    <location>
        <begin position="189"/>
        <end position="220"/>
    </location>
</feature>
<keyword evidence="3" id="KW-0560">Oxidoreductase</keyword>
<accession>A0A813FY24</accession>
<evidence type="ECO:0000256" key="8">
    <source>
        <dbReference type="SAM" id="MobiDB-lite"/>
    </source>
</evidence>
<dbReference type="EMBL" id="CAJNNV010027026">
    <property type="protein sequence ID" value="CAE8619405.1"/>
    <property type="molecule type" value="Genomic_DNA"/>
</dbReference>
<evidence type="ECO:0000256" key="3">
    <source>
        <dbReference type="ARBA" id="ARBA00023002"/>
    </source>
</evidence>
<evidence type="ECO:0000259" key="9">
    <source>
        <dbReference type="PROSITE" id="PS51352"/>
    </source>
</evidence>
<feature type="domain" description="Thioredoxin" evidence="9">
    <location>
        <begin position="2"/>
        <end position="151"/>
    </location>
</feature>
<dbReference type="EC" id="1.8.1.8" evidence="1"/>
<keyword evidence="2" id="KW-0677">Repeat</keyword>
<dbReference type="PANTHER" id="PTHR13871:SF96">
    <property type="entry name" value="THIOREDOXIN DOMAIN-CONTAINING PROTEIN"/>
    <property type="match status" value="1"/>
</dbReference>
<dbReference type="InterPro" id="IPR012336">
    <property type="entry name" value="Thioredoxin-like_fold"/>
</dbReference>
<comment type="similarity">
    <text evidence="5">Belongs to the nucleoredoxin family.</text>
</comment>
<dbReference type="InterPro" id="IPR013766">
    <property type="entry name" value="Thioredoxin_domain"/>
</dbReference>
<keyword evidence="11" id="KW-1185">Reference proteome</keyword>
<sequence>MGGGGPPAAASAALTDLFGEELLGKAGPVKTSEALAGKQNIMIYFSAHSCSHCRKFTPQFAERYFHIFAADIEIIFVSSDQYDSSFNSYYGEMPWLALPFSNHSLRDSLAQKFDVKGMPTLVLLGDEGTLVATEGPGRVDDFLRAMGGGSPSAGSQFCTLFYQFLFSRKPNRFALFSQGVRSINSMPGSNNNNNNNKNSNNNNNKQPREQTQQQQNQQQQQQRQQLQQQCCVLS</sequence>
<comment type="catalytic activity">
    <reaction evidence="6">
        <text>[protein]-dithiol + NAD(+) = [protein]-disulfide + NADH + H(+)</text>
        <dbReference type="Rhea" id="RHEA:18749"/>
        <dbReference type="Rhea" id="RHEA-COMP:10593"/>
        <dbReference type="Rhea" id="RHEA-COMP:10594"/>
        <dbReference type="ChEBI" id="CHEBI:15378"/>
        <dbReference type="ChEBI" id="CHEBI:29950"/>
        <dbReference type="ChEBI" id="CHEBI:50058"/>
        <dbReference type="ChEBI" id="CHEBI:57540"/>
        <dbReference type="ChEBI" id="CHEBI:57945"/>
        <dbReference type="EC" id="1.8.1.8"/>
    </reaction>
</comment>
<dbReference type="GO" id="GO:0047134">
    <property type="term" value="F:protein-disulfide reductase [NAD(P)H] activity"/>
    <property type="evidence" value="ECO:0007669"/>
    <property type="project" value="UniProtKB-EC"/>
</dbReference>
<dbReference type="OrthoDB" id="409136at2759"/>
<dbReference type="Gene3D" id="3.40.30.10">
    <property type="entry name" value="Glutaredoxin"/>
    <property type="match status" value="1"/>
</dbReference>
<gene>
    <name evidence="10" type="ORF">PGLA1383_LOCUS36995</name>
</gene>
<evidence type="ECO:0000256" key="2">
    <source>
        <dbReference type="ARBA" id="ARBA00022737"/>
    </source>
</evidence>
<evidence type="ECO:0000256" key="6">
    <source>
        <dbReference type="ARBA" id="ARBA00047388"/>
    </source>
</evidence>
<comment type="catalytic activity">
    <reaction evidence="7">
        <text>[protein]-dithiol + NADP(+) = [protein]-disulfide + NADPH + H(+)</text>
        <dbReference type="Rhea" id="RHEA:18753"/>
        <dbReference type="Rhea" id="RHEA-COMP:10593"/>
        <dbReference type="Rhea" id="RHEA-COMP:10594"/>
        <dbReference type="ChEBI" id="CHEBI:15378"/>
        <dbReference type="ChEBI" id="CHEBI:29950"/>
        <dbReference type="ChEBI" id="CHEBI:50058"/>
        <dbReference type="ChEBI" id="CHEBI:57783"/>
        <dbReference type="ChEBI" id="CHEBI:58349"/>
        <dbReference type="EC" id="1.8.1.8"/>
    </reaction>
</comment>
<organism evidence="10 11">
    <name type="scientific">Polarella glacialis</name>
    <name type="common">Dinoflagellate</name>
    <dbReference type="NCBI Taxonomy" id="89957"/>
    <lineage>
        <taxon>Eukaryota</taxon>
        <taxon>Sar</taxon>
        <taxon>Alveolata</taxon>
        <taxon>Dinophyceae</taxon>
        <taxon>Suessiales</taxon>
        <taxon>Suessiaceae</taxon>
        <taxon>Polarella</taxon>
    </lineage>
</organism>
<proteinExistence type="inferred from homology"/>
<dbReference type="SUPFAM" id="SSF52833">
    <property type="entry name" value="Thioredoxin-like"/>
    <property type="match status" value="1"/>
</dbReference>
<evidence type="ECO:0000313" key="10">
    <source>
        <dbReference type="EMBL" id="CAE8619405.1"/>
    </source>
</evidence>
<name>A0A813FY24_POLGL</name>
<dbReference type="InterPro" id="IPR052259">
    <property type="entry name" value="Nucleoredoxin-like"/>
</dbReference>
<evidence type="ECO:0000256" key="4">
    <source>
        <dbReference type="ARBA" id="ARBA00023027"/>
    </source>
</evidence>
<dbReference type="Pfam" id="PF13905">
    <property type="entry name" value="Thioredoxin_8"/>
    <property type="match status" value="1"/>
</dbReference>
<reference evidence="10" key="1">
    <citation type="submission" date="2021-02" db="EMBL/GenBank/DDBJ databases">
        <authorList>
            <person name="Dougan E. K."/>
            <person name="Rhodes N."/>
            <person name="Thang M."/>
            <person name="Chan C."/>
        </authorList>
    </citation>
    <scope>NUCLEOTIDE SEQUENCE</scope>
</reference>
<dbReference type="InterPro" id="IPR036249">
    <property type="entry name" value="Thioredoxin-like_sf"/>
</dbReference>
<comment type="caution">
    <text evidence="10">The sequence shown here is derived from an EMBL/GenBank/DDBJ whole genome shotgun (WGS) entry which is preliminary data.</text>
</comment>
<evidence type="ECO:0000256" key="7">
    <source>
        <dbReference type="ARBA" id="ARBA00047804"/>
    </source>
</evidence>
<dbReference type="PROSITE" id="PS51352">
    <property type="entry name" value="THIOREDOXIN_2"/>
    <property type="match status" value="1"/>
</dbReference>
<evidence type="ECO:0000256" key="5">
    <source>
        <dbReference type="ARBA" id="ARBA00025782"/>
    </source>
</evidence>
<evidence type="ECO:0000313" key="11">
    <source>
        <dbReference type="Proteomes" id="UP000654075"/>
    </source>
</evidence>
<dbReference type="Proteomes" id="UP000654075">
    <property type="component" value="Unassembled WGS sequence"/>
</dbReference>
<evidence type="ECO:0000256" key="1">
    <source>
        <dbReference type="ARBA" id="ARBA00012612"/>
    </source>
</evidence>
<protein>
    <recommendedName>
        <fullName evidence="1">protein-disulfide reductase</fullName>
        <ecNumber evidence="1">1.8.1.8</ecNumber>
    </recommendedName>
</protein>
<dbReference type="AlphaFoldDB" id="A0A813FY24"/>
<dbReference type="PANTHER" id="PTHR13871">
    <property type="entry name" value="THIOREDOXIN"/>
    <property type="match status" value="1"/>
</dbReference>
<keyword evidence="4" id="KW-0520">NAD</keyword>